<dbReference type="EMBL" id="BMEQ01000001">
    <property type="protein sequence ID" value="GGG44630.1"/>
    <property type="molecule type" value="Genomic_DNA"/>
</dbReference>
<dbReference type="RefSeq" id="WP_188534106.1">
    <property type="nucleotide sequence ID" value="NZ_BMEQ01000001.1"/>
</dbReference>
<sequence length="162" mass="17270">MTHQHPEPGPTRLQQRFGPRPGAVRTDRKSSGFGRIVIVVYAVFSLSAGVRSLYQITTDLGAAPLPYLLSAFAAAVYVLATVALARTGPRWHRVATAAVGVELLGVLGVGLLSVLAPALFPEASVWSHFGQDYGYVPLVLPLVGLAWLWRSRPRRGTGDAGA</sequence>
<organism evidence="3 4">
    <name type="scientific">Kocuria dechangensis</name>
    <dbReference type="NCBI Taxonomy" id="1176249"/>
    <lineage>
        <taxon>Bacteria</taxon>
        <taxon>Bacillati</taxon>
        <taxon>Actinomycetota</taxon>
        <taxon>Actinomycetes</taxon>
        <taxon>Micrococcales</taxon>
        <taxon>Micrococcaceae</taxon>
        <taxon>Kocuria</taxon>
    </lineage>
</organism>
<feature type="transmembrane region" description="Helical" evidence="2">
    <location>
        <begin position="33"/>
        <end position="54"/>
    </location>
</feature>
<evidence type="ECO:0008006" key="5">
    <source>
        <dbReference type="Google" id="ProtNLM"/>
    </source>
</evidence>
<feature type="transmembrane region" description="Helical" evidence="2">
    <location>
        <begin position="132"/>
        <end position="149"/>
    </location>
</feature>
<reference evidence="3" key="2">
    <citation type="submission" date="2020-09" db="EMBL/GenBank/DDBJ databases">
        <authorList>
            <person name="Sun Q."/>
            <person name="Zhou Y."/>
        </authorList>
    </citation>
    <scope>NUCLEOTIDE SEQUENCE</scope>
    <source>
        <strain evidence="3">CGMCC 1.12187</strain>
    </source>
</reference>
<feature type="transmembrane region" description="Helical" evidence="2">
    <location>
        <begin position="66"/>
        <end position="85"/>
    </location>
</feature>
<reference evidence="3" key="1">
    <citation type="journal article" date="2014" name="Int. J. Syst. Evol. Microbiol.">
        <title>Complete genome sequence of Corynebacterium casei LMG S-19264T (=DSM 44701T), isolated from a smear-ripened cheese.</title>
        <authorList>
            <consortium name="US DOE Joint Genome Institute (JGI-PGF)"/>
            <person name="Walter F."/>
            <person name="Albersmeier A."/>
            <person name="Kalinowski J."/>
            <person name="Ruckert C."/>
        </authorList>
    </citation>
    <scope>NUCLEOTIDE SEQUENCE</scope>
    <source>
        <strain evidence="3">CGMCC 1.12187</strain>
    </source>
</reference>
<feature type="region of interest" description="Disordered" evidence="1">
    <location>
        <begin position="1"/>
        <end position="28"/>
    </location>
</feature>
<evidence type="ECO:0000313" key="3">
    <source>
        <dbReference type="EMBL" id="GGG44630.1"/>
    </source>
</evidence>
<name>A0A917LME5_9MICC</name>
<evidence type="ECO:0000313" key="4">
    <source>
        <dbReference type="Proteomes" id="UP000638848"/>
    </source>
</evidence>
<keyword evidence="2" id="KW-0812">Transmembrane</keyword>
<keyword evidence="2" id="KW-0472">Membrane</keyword>
<protein>
    <recommendedName>
        <fullName evidence="5">Integral membrane protein</fullName>
    </recommendedName>
</protein>
<proteinExistence type="predicted"/>
<evidence type="ECO:0000256" key="2">
    <source>
        <dbReference type="SAM" id="Phobius"/>
    </source>
</evidence>
<keyword evidence="4" id="KW-1185">Reference proteome</keyword>
<gene>
    <name evidence="3" type="ORF">GCM10011374_03680</name>
</gene>
<dbReference type="Proteomes" id="UP000638848">
    <property type="component" value="Unassembled WGS sequence"/>
</dbReference>
<keyword evidence="2" id="KW-1133">Transmembrane helix</keyword>
<feature type="transmembrane region" description="Helical" evidence="2">
    <location>
        <begin position="97"/>
        <end position="120"/>
    </location>
</feature>
<evidence type="ECO:0000256" key="1">
    <source>
        <dbReference type="SAM" id="MobiDB-lite"/>
    </source>
</evidence>
<accession>A0A917LME5</accession>
<dbReference type="AlphaFoldDB" id="A0A917LME5"/>
<comment type="caution">
    <text evidence="3">The sequence shown here is derived from an EMBL/GenBank/DDBJ whole genome shotgun (WGS) entry which is preliminary data.</text>
</comment>